<feature type="compositionally biased region" description="Basic residues" evidence="1">
    <location>
        <begin position="173"/>
        <end position="185"/>
    </location>
</feature>
<feature type="region of interest" description="Disordered" evidence="1">
    <location>
        <begin position="165"/>
        <end position="212"/>
    </location>
</feature>
<feature type="region of interest" description="Disordered" evidence="1">
    <location>
        <begin position="1"/>
        <end position="32"/>
    </location>
</feature>
<reference evidence="2" key="1">
    <citation type="submission" date="2020-05" db="EMBL/GenBank/DDBJ databases">
        <title>WGS assembly of Panicum virgatum.</title>
        <authorList>
            <person name="Lovell J.T."/>
            <person name="Jenkins J."/>
            <person name="Shu S."/>
            <person name="Juenger T.E."/>
            <person name="Schmutz J."/>
        </authorList>
    </citation>
    <scope>NUCLEOTIDE SEQUENCE</scope>
    <source>
        <strain evidence="2">AP13</strain>
    </source>
</reference>
<evidence type="ECO:0000313" key="2">
    <source>
        <dbReference type="EMBL" id="KAG2535076.1"/>
    </source>
</evidence>
<dbReference type="EMBL" id="CM029054">
    <property type="protein sequence ID" value="KAG2535076.1"/>
    <property type="molecule type" value="Genomic_DNA"/>
</dbReference>
<gene>
    <name evidence="2" type="ORF">PVAP13_9NG047273</name>
</gene>
<evidence type="ECO:0000313" key="3">
    <source>
        <dbReference type="Proteomes" id="UP000823388"/>
    </source>
</evidence>
<feature type="region of interest" description="Disordered" evidence="1">
    <location>
        <begin position="86"/>
        <end position="138"/>
    </location>
</feature>
<feature type="compositionally biased region" description="Basic residues" evidence="1">
    <location>
        <begin position="102"/>
        <end position="121"/>
    </location>
</feature>
<organism evidence="2 3">
    <name type="scientific">Panicum virgatum</name>
    <name type="common">Blackwell switchgrass</name>
    <dbReference type="NCBI Taxonomy" id="38727"/>
    <lineage>
        <taxon>Eukaryota</taxon>
        <taxon>Viridiplantae</taxon>
        <taxon>Streptophyta</taxon>
        <taxon>Embryophyta</taxon>
        <taxon>Tracheophyta</taxon>
        <taxon>Spermatophyta</taxon>
        <taxon>Magnoliopsida</taxon>
        <taxon>Liliopsida</taxon>
        <taxon>Poales</taxon>
        <taxon>Poaceae</taxon>
        <taxon>PACMAD clade</taxon>
        <taxon>Panicoideae</taxon>
        <taxon>Panicodae</taxon>
        <taxon>Paniceae</taxon>
        <taxon>Panicinae</taxon>
        <taxon>Panicum</taxon>
        <taxon>Panicum sect. Hiantes</taxon>
    </lineage>
</organism>
<accession>A0A8T0MJR0</accession>
<keyword evidence="3" id="KW-1185">Reference proteome</keyword>
<dbReference type="Proteomes" id="UP000823388">
    <property type="component" value="Chromosome 9N"/>
</dbReference>
<protein>
    <submittedName>
        <fullName evidence="2">Uncharacterized protein</fullName>
    </submittedName>
</protein>
<proteinExistence type="predicted"/>
<dbReference type="AlphaFoldDB" id="A0A8T0MJR0"/>
<comment type="caution">
    <text evidence="2">The sequence shown here is derived from an EMBL/GenBank/DDBJ whole genome shotgun (WGS) entry which is preliminary data.</text>
</comment>
<feature type="compositionally biased region" description="Low complexity" evidence="1">
    <location>
        <begin position="122"/>
        <end position="133"/>
    </location>
</feature>
<name>A0A8T0MJR0_PANVG</name>
<evidence type="ECO:0000256" key="1">
    <source>
        <dbReference type="SAM" id="MobiDB-lite"/>
    </source>
</evidence>
<feature type="compositionally biased region" description="Low complexity" evidence="1">
    <location>
        <begin position="186"/>
        <end position="203"/>
    </location>
</feature>
<sequence>MHPPLLKSTTEGRRKNKMKLAMEGGNSRKKKHRCPICQELGHHWYTCKNGNPEDIAAMEVVRGPPKKKLKKASTCSTETSIVVPTPASGKVFPHNEAGVNATHKKRKRTSSTKAGVTKRKGTSTNTSTSTADTRSTKFGIGSIDPLPLQVLQPVPLLQDTGCPEATEHTVQTPRKKCAIKKKLTPKRAPAVVAASPSSPTSNTRSKKQLQLE</sequence>